<dbReference type="AlphaFoldDB" id="A0A370N5M6"/>
<feature type="domain" description="Tle cognate immunity protein 4 N-terminal" evidence="3">
    <location>
        <begin position="30"/>
        <end position="127"/>
    </location>
</feature>
<evidence type="ECO:0000259" key="3">
    <source>
        <dbReference type="Pfam" id="PF18443"/>
    </source>
</evidence>
<proteinExistence type="predicted"/>
<dbReference type="RefSeq" id="WP_115103599.1">
    <property type="nucleotide sequence ID" value="NZ_QHKS01000013.1"/>
</dbReference>
<sequence length="440" mass="48314">MASRKFVAALCAAIVTTVCYAKGPAMSDTKTYCFGRYLVDVPVDAQINGQAYEYDYGQINVSNESTSKSSFEERMRVRATELKAGKQKDGFLYVGDRHFPSDTYVFELSRKLITRPASGFEIYKWDQGGTYSMQGVGYAQDKISSVISGIQNEIFAKLKFRDINDIPTRSGFCLKNGFITDDGSKAQHEDTGISFKFARWPGVLVSVHTMTVTKLGEPKLLERINSAPVPDALKGVIGLIKTLRKGNRTVNGREGEEILETYPTDLGFRTHQFRWEAQGTQVSEPLKPTLIVEFESGMFKDDHGNPLRPNITDEQAVEIFDAVVNSIRLRPTSGGKMSSVESSAVLPLGTLVQTGSICPQTGWWTCPEANGHEVVGGGRQRFVAGSVMPVATVLGSQNFADRLLGKRPQYNVNTTWQLVGFDQVDGANTGSLDQANTDPA</sequence>
<organism evidence="4 5">
    <name type="scientific">Paraburkholderia lacunae</name>
    <dbReference type="NCBI Taxonomy" id="2211104"/>
    <lineage>
        <taxon>Bacteria</taxon>
        <taxon>Pseudomonadati</taxon>
        <taxon>Pseudomonadota</taxon>
        <taxon>Betaproteobacteria</taxon>
        <taxon>Burkholderiales</taxon>
        <taxon>Burkholderiaceae</taxon>
        <taxon>Paraburkholderia</taxon>
    </lineage>
</organism>
<reference evidence="5" key="1">
    <citation type="submission" date="2018-05" db="EMBL/GenBank/DDBJ databases">
        <authorList>
            <person name="Feng T."/>
        </authorList>
    </citation>
    <scope>NUCLEOTIDE SEQUENCE [LARGE SCALE GENOMIC DNA]</scope>
    <source>
        <strain evidence="5">S27</strain>
    </source>
</reference>
<evidence type="ECO:0000313" key="5">
    <source>
        <dbReference type="Proteomes" id="UP000254875"/>
    </source>
</evidence>
<dbReference type="InterPro" id="IPR040761">
    <property type="entry name" value="Tli4_N"/>
</dbReference>
<comment type="caution">
    <text evidence="4">The sequence shown here is derived from an EMBL/GenBank/DDBJ whole genome shotgun (WGS) entry which is preliminary data.</text>
</comment>
<evidence type="ECO:0000259" key="2">
    <source>
        <dbReference type="Pfam" id="PF18426"/>
    </source>
</evidence>
<feature type="chain" id="PRO_5016876357" description="Tle cognate immunity protein 4 C-terminal domain-containing protein" evidence="1">
    <location>
        <begin position="22"/>
        <end position="440"/>
    </location>
</feature>
<dbReference type="EMBL" id="QHKS01000013">
    <property type="protein sequence ID" value="RDK00910.1"/>
    <property type="molecule type" value="Genomic_DNA"/>
</dbReference>
<dbReference type="Pfam" id="PF18426">
    <property type="entry name" value="Tli4_C"/>
    <property type="match status" value="1"/>
</dbReference>
<name>A0A370N5M6_9BURK</name>
<keyword evidence="5" id="KW-1185">Reference proteome</keyword>
<keyword evidence="1" id="KW-0732">Signal</keyword>
<protein>
    <recommendedName>
        <fullName evidence="6">Tle cognate immunity protein 4 C-terminal domain-containing protein</fullName>
    </recommendedName>
</protein>
<evidence type="ECO:0000256" key="1">
    <source>
        <dbReference type="SAM" id="SignalP"/>
    </source>
</evidence>
<feature type="signal peptide" evidence="1">
    <location>
        <begin position="1"/>
        <end position="21"/>
    </location>
</feature>
<gene>
    <name evidence="4" type="ORF">DLM46_21505</name>
</gene>
<dbReference type="InterPro" id="IPR041290">
    <property type="entry name" value="Tli4_C"/>
</dbReference>
<dbReference type="Proteomes" id="UP000254875">
    <property type="component" value="Unassembled WGS sequence"/>
</dbReference>
<feature type="domain" description="Tle cognate immunity protein 4 C-terminal" evidence="2">
    <location>
        <begin position="165"/>
        <end position="332"/>
    </location>
</feature>
<dbReference type="OrthoDB" id="8722129at2"/>
<accession>A0A370N5M6</accession>
<evidence type="ECO:0000313" key="4">
    <source>
        <dbReference type="EMBL" id="RDK00910.1"/>
    </source>
</evidence>
<evidence type="ECO:0008006" key="6">
    <source>
        <dbReference type="Google" id="ProtNLM"/>
    </source>
</evidence>
<dbReference type="Pfam" id="PF18443">
    <property type="entry name" value="Tli4_N"/>
    <property type="match status" value="1"/>
</dbReference>